<dbReference type="Proteomes" id="UP000030651">
    <property type="component" value="Unassembled WGS sequence"/>
</dbReference>
<organism evidence="1 2">
    <name type="scientific">Pestalotiopsis fici (strain W106-1 / CGMCC3.15140)</name>
    <dbReference type="NCBI Taxonomy" id="1229662"/>
    <lineage>
        <taxon>Eukaryota</taxon>
        <taxon>Fungi</taxon>
        <taxon>Dikarya</taxon>
        <taxon>Ascomycota</taxon>
        <taxon>Pezizomycotina</taxon>
        <taxon>Sordariomycetes</taxon>
        <taxon>Xylariomycetidae</taxon>
        <taxon>Amphisphaeriales</taxon>
        <taxon>Sporocadaceae</taxon>
        <taxon>Pestalotiopsis</taxon>
    </lineage>
</organism>
<accession>W3WIG2</accession>
<dbReference type="EMBL" id="KI912125">
    <property type="protein sequence ID" value="ETS72937.1"/>
    <property type="molecule type" value="Genomic_DNA"/>
</dbReference>
<dbReference type="KEGG" id="pfy:PFICI_15329"/>
<dbReference type="STRING" id="1229662.W3WIG2"/>
<gene>
    <name evidence="1" type="ORF">PFICI_15329</name>
</gene>
<dbReference type="OrthoDB" id="3693942at2759"/>
<dbReference type="AlphaFoldDB" id="W3WIG2"/>
<protein>
    <submittedName>
        <fullName evidence="1">Uncharacterized protein</fullName>
    </submittedName>
</protein>
<dbReference type="RefSeq" id="XP_007842101.1">
    <property type="nucleotide sequence ID" value="XM_007843910.1"/>
</dbReference>
<keyword evidence="2" id="KW-1185">Reference proteome</keyword>
<dbReference type="eggNOG" id="ENOG502T5JD">
    <property type="taxonomic scope" value="Eukaryota"/>
</dbReference>
<sequence length="287" mass="32754">MSFARKNVASGKFLQFPETLRAGSYFDSDPLHSTVDYEAAVAQAKEHDDLQTIFFINFPAKVEGDALREQQKLQSLLQSWQAWASTTCEGKILQQIDIGGLPIDINGQVLRGAYRAKVFDYLFRSSIWFAKTFDENMSIHVEAKQADFHSEILSRILKDFSVPNTVFEDLEKILERISEGIVSSSESSSRSPQYWIMLTKYNWSADTQTMTAVVRVIQFRVDQSAKQYCSNKASYIAVKCDLEHHHYQADFNSKFYSSFIRPKMDENLVKLGEELVARNSVEVTIPA</sequence>
<dbReference type="GeneID" id="19280342"/>
<proteinExistence type="predicted"/>
<dbReference type="HOGENOM" id="CLU_064523_0_0_1"/>
<name>W3WIG2_PESFW</name>
<reference evidence="2" key="1">
    <citation type="journal article" date="2015" name="BMC Genomics">
        <title>Genomic and transcriptomic analysis of the endophytic fungus Pestalotiopsis fici reveals its lifestyle and high potential for synthesis of natural products.</title>
        <authorList>
            <person name="Wang X."/>
            <person name="Zhang X."/>
            <person name="Liu L."/>
            <person name="Xiang M."/>
            <person name="Wang W."/>
            <person name="Sun X."/>
            <person name="Che Y."/>
            <person name="Guo L."/>
            <person name="Liu G."/>
            <person name="Guo L."/>
            <person name="Wang C."/>
            <person name="Yin W.B."/>
            <person name="Stadler M."/>
            <person name="Zhang X."/>
            <person name="Liu X."/>
        </authorList>
    </citation>
    <scope>NUCLEOTIDE SEQUENCE [LARGE SCALE GENOMIC DNA]</scope>
    <source>
        <strain evidence="2">W106-1 / CGMCC3.15140</strain>
    </source>
</reference>
<evidence type="ECO:0000313" key="1">
    <source>
        <dbReference type="EMBL" id="ETS72937.1"/>
    </source>
</evidence>
<evidence type="ECO:0000313" key="2">
    <source>
        <dbReference type="Proteomes" id="UP000030651"/>
    </source>
</evidence>
<dbReference type="InParanoid" id="W3WIG2"/>